<feature type="binding site" evidence="8">
    <location>
        <position position="214"/>
    </location>
    <ligand>
        <name>Zn(2+)</name>
        <dbReference type="ChEBI" id="CHEBI:29105"/>
    </ligand>
</feature>
<comment type="pathway">
    <text evidence="2">One-carbon metabolism; tetrahydrofolate interconversion.</text>
</comment>
<dbReference type="Pfam" id="PF02574">
    <property type="entry name" value="S-methyl_trans"/>
    <property type="match status" value="1"/>
</dbReference>
<keyword evidence="8" id="KW-0479">Metal-binding</keyword>
<dbReference type="SUPFAM" id="SSF51730">
    <property type="entry name" value="FAD-linked oxidoreductase"/>
    <property type="match status" value="1"/>
</dbReference>
<dbReference type="SUPFAM" id="SSF82282">
    <property type="entry name" value="Homocysteine S-methyltransferase"/>
    <property type="match status" value="1"/>
</dbReference>
<dbReference type="EC" id="2.1.1.10" evidence="10"/>
<evidence type="ECO:0000256" key="8">
    <source>
        <dbReference type="PROSITE-ProRule" id="PRU00333"/>
    </source>
</evidence>
<evidence type="ECO:0000256" key="6">
    <source>
        <dbReference type="ARBA" id="ARBA00022827"/>
    </source>
</evidence>
<dbReference type="InterPro" id="IPR003726">
    <property type="entry name" value="HCY_dom"/>
</dbReference>
<dbReference type="GO" id="GO:0006555">
    <property type="term" value="P:methionine metabolic process"/>
    <property type="evidence" value="ECO:0007669"/>
    <property type="project" value="InterPro"/>
</dbReference>
<dbReference type="EMBL" id="DSXR01000074">
    <property type="protein sequence ID" value="HGS87394.1"/>
    <property type="molecule type" value="Genomic_DNA"/>
</dbReference>
<feature type="domain" description="Hcy-binding" evidence="9">
    <location>
        <begin position="5"/>
        <end position="295"/>
    </location>
</feature>
<dbReference type="Gene3D" id="3.20.20.330">
    <property type="entry name" value="Homocysteine-binding-like domain"/>
    <property type="match status" value="1"/>
</dbReference>
<keyword evidence="8" id="KW-0862">Zinc</keyword>
<evidence type="ECO:0000259" key="9">
    <source>
        <dbReference type="PROSITE" id="PS50970"/>
    </source>
</evidence>
<reference evidence="10" key="1">
    <citation type="journal article" date="2020" name="mSystems">
        <title>Genome- and Community-Level Interaction Insights into Carbon Utilization and Element Cycling Functions of Hydrothermarchaeota in Hydrothermal Sediment.</title>
        <authorList>
            <person name="Zhou Z."/>
            <person name="Liu Y."/>
            <person name="Xu W."/>
            <person name="Pan J."/>
            <person name="Luo Z.H."/>
            <person name="Li M."/>
        </authorList>
    </citation>
    <scope>NUCLEOTIDE SEQUENCE [LARGE SCALE GENOMIC DNA]</scope>
    <source>
        <strain evidence="10">SpSt-556</strain>
    </source>
</reference>
<gene>
    <name evidence="10" type="ORF">ENT17_07215</name>
</gene>
<keyword evidence="4" id="KW-0285">Flavoprotein</keyword>
<dbReference type="AlphaFoldDB" id="A0A7C4Q923"/>
<dbReference type="GO" id="GO:0035999">
    <property type="term" value="P:tetrahydrofolate interconversion"/>
    <property type="evidence" value="ECO:0007669"/>
    <property type="project" value="UniProtKB-UniPathway"/>
</dbReference>
<dbReference type="InterPro" id="IPR029041">
    <property type="entry name" value="FAD-linked_oxidoreductase-like"/>
</dbReference>
<evidence type="ECO:0000256" key="1">
    <source>
        <dbReference type="ARBA" id="ARBA00001974"/>
    </source>
</evidence>
<comment type="caution">
    <text evidence="10">The sequence shown here is derived from an EMBL/GenBank/DDBJ whole genome shotgun (WGS) entry which is preliminary data.</text>
</comment>
<sequence>MKDSKFLDLLQTNQRPLLSDGAMGTLLNQRGVSFERCFDELNLTDPALVAAIHREYIDAGSQIIQTNTFGANRFKLAHHGLEHQVAEINAAAVELARRVVMASFKDVLIAGDVGPLGVRLAPFGRVQPEQARQVFAEQIAALIEAGVDLLIIETMTDLYEIREAISAARQINPHVPVVASMTFTRDDRTLLGDDPIKVARGIQEAGADVIGINCSGGPNQILRILKQMHAALPEARFSVMPNAGWPEQVGGRIMYPASPEYFGEYALAFWQAGASLVGGCCGTTPAHISVMRQAIETRPLEKFSNGFSLAVVEREEASQESQAPTQMAQKLMDGRFVVAVEMDPPRGLTTQKLLAGSSLLAEAGADVINVADSPMARMRMSPWAVCRLIQEKVGIETVLHFPTRGRNLLRVQGDLLAAHALGVRNVFVVMGDPTAIGDYPDAMDNYDLVPSGLIKLIKQGFNAGVDHAGVDIGQPTSFFVGCALNLTPSNPESELKNLRRKLNAGADFILTQPIYDLKPAVSFLERIKSEIEHFHTPLLVGVLPLVSARHAAFLQHEVPGVNIPQEIHDRIAAAGERAAQTGIDIAFELIEQMANFAQGIYLMPAFNRFDYAAEIIEKVRRLELPAEQTKFSQSG</sequence>
<dbReference type="GO" id="GO:0032259">
    <property type="term" value="P:methylation"/>
    <property type="evidence" value="ECO:0007669"/>
    <property type="project" value="UniProtKB-KW"/>
</dbReference>
<dbReference type="PANTHER" id="PTHR11103">
    <property type="entry name" value="SLR1189 PROTEIN"/>
    <property type="match status" value="1"/>
</dbReference>
<comment type="cofactor">
    <cofactor evidence="1">
        <name>FAD</name>
        <dbReference type="ChEBI" id="CHEBI:57692"/>
    </cofactor>
</comment>
<dbReference type="GO" id="GO:0004489">
    <property type="term" value="F:methylenetetrahydrofolate reductase [NAD(P)H] activity"/>
    <property type="evidence" value="ECO:0007669"/>
    <property type="project" value="UniProtKB-EC"/>
</dbReference>
<dbReference type="EC" id="1.5.1.20" evidence="10"/>
<dbReference type="GO" id="GO:0008168">
    <property type="term" value="F:methyltransferase activity"/>
    <property type="evidence" value="ECO:0007669"/>
    <property type="project" value="UniProtKB-UniRule"/>
</dbReference>
<dbReference type="UniPathway" id="UPA00193"/>
<dbReference type="GO" id="GO:0046872">
    <property type="term" value="F:metal ion binding"/>
    <property type="evidence" value="ECO:0007669"/>
    <property type="project" value="UniProtKB-KW"/>
</dbReference>
<proteinExistence type="predicted"/>
<dbReference type="Gene3D" id="3.20.20.220">
    <property type="match status" value="1"/>
</dbReference>
<dbReference type="InterPro" id="IPR036589">
    <property type="entry name" value="HCY_dom_sf"/>
</dbReference>
<keyword evidence="5 8" id="KW-0808">Transferase</keyword>
<feature type="binding site" evidence="8">
    <location>
        <position position="281"/>
    </location>
    <ligand>
        <name>Zn(2+)</name>
        <dbReference type="ChEBI" id="CHEBI:29105"/>
    </ligand>
</feature>
<evidence type="ECO:0000313" key="10">
    <source>
        <dbReference type="EMBL" id="HGS87394.1"/>
    </source>
</evidence>
<organism evidence="10">
    <name type="scientific">Bellilinea caldifistulae</name>
    <dbReference type="NCBI Taxonomy" id="360411"/>
    <lineage>
        <taxon>Bacteria</taxon>
        <taxon>Bacillati</taxon>
        <taxon>Chloroflexota</taxon>
        <taxon>Anaerolineae</taxon>
        <taxon>Anaerolineales</taxon>
        <taxon>Anaerolineaceae</taxon>
        <taxon>Bellilinea</taxon>
    </lineage>
</organism>
<keyword evidence="7 10" id="KW-0560">Oxidoreductase</keyword>
<accession>A0A7C4Q923</accession>
<dbReference type="PROSITE" id="PS50970">
    <property type="entry name" value="HCY"/>
    <property type="match status" value="1"/>
</dbReference>
<evidence type="ECO:0000256" key="4">
    <source>
        <dbReference type="ARBA" id="ARBA00022630"/>
    </source>
</evidence>
<evidence type="ECO:0000256" key="2">
    <source>
        <dbReference type="ARBA" id="ARBA00004777"/>
    </source>
</evidence>
<dbReference type="InterPro" id="IPR003171">
    <property type="entry name" value="Mehydrof_redctse-like"/>
</dbReference>
<feature type="binding site" evidence="8">
    <location>
        <position position="280"/>
    </location>
    <ligand>
        <name>Zn(2+)</name>
        <dbReference type="ChEBI" id="CHEBI:29105"/>
    </ligand>
</feature>
<keyword evidence="6" id="KW-0274">FAD</keyword>
<comment type="cofactor">
    <cofactor evidence="8">
        <name>Zn(2+)</name>
        <dbReference type="ChEBI" id="CHEBI:29105"/>
    </cofactor>
</comment>
<evidence type="ECO:0000256" key="5">
    <source>
        <dbReference type="ARBA" id="ARBA00022679"/>
    </source>
</evidence>
<dbReference type="PANTHER" id="PTHR11103:SF18">
    <property type="entry name" value="SLR1189 PROTEIN"/>
    <property type="match status" value="1"/>
</dbReference>
<dbReference type="Pfam" id="PF02219">
    <property type="entry name" value="MTHFR"/>
    <property type="match status" value="1"/>
</dbReference>
<evidence type="ECO:0000256" key="7">
    <source>
        <dbReference type="ARBA" id="ARBA00023002"/>
    </source>
</evidence>
<name>A0A7C4Q923_9CHLR</name>
<dbReference type="NCBIfam" id="NF006396">
    <property type="entry name" value="PRK08645.1"/>
    <property type="match status" value="1"/>
</dbReference>
<evidence type="ECO:0000256" key="3">
    <source>
        <dbReference type="ARBA" id="ARBA00022603"/>
    </source>
</evidence>
<keyword evidence="3 8" id="KW-0489">Methyltransferase</keyword>
<dbReference type="CDD" id="cd00537">
    <property type="entry name" value="MTHFR"/>
    <property type="match status" value="1"/>
</dbReference>
<protein>
    <submittedName>
        <fullName evidence="10">Bifunctional homocysteine S-methyltransferase/methylenetetrahydrofolate reductase</fullName>
        <ecNumber evidence="10">1.5.1.20</ecNumber>
        <ecNumber evidence="10">2.1.1.10</ecNumber>
    </submittedName>
</protein>